<feature type="domain" description="G" evidence="3">
    <location>
        <begin position="743"/>
        <end position="832"/>
    </location>
</feature>
<keyword evidence="1" id="KW-0175">Coiled coil</keyword>
<dbReference type="EMBL" id="GG662820">
    <property type="protein sequence ID" value="EAR89436.2"/>
    <property type="molecule type" value="Genomic_DNA"/>
</dbReference>
<evidence type="ECO:0000313" key="4">
    <source>
        <dbReference type="EMBL" id="EAR89436.2"/>
    </source>
</evidence>
<dbReference type="InterPro" id="IPR027417">
    <property type="entry name" value="P-loop_NTPase"/>
</dbReference>
<keyword evidence="5" id="KW-1185">Reference proteome</keyword>
<evidence type="ECO:0000256" key="1">
    <source>
        <dbReference type="SAM" id="Coils"/>
    </source>
</evidence>
<name>Q22WI1_TETTS</name>
<dbReference type="KEGG" id="tet:TTHERM_00155550"/>
<sequence length="1671" mass="198143">MEKVLKTLDKYNSIILNQSNDSLDERRQKIYSILKQLDKDIQQIEDENYDIYCFYKYFIANQSIKYLNLNKNEKETFLEHLSTYKEQVIVKIKNTEMELNQLTFQQPSNNQLIQQYLNKLKDEVELIKEEDKSFYDHYQKLIFERFVDKQEKIKKILNTLSQLVKNHSFEEEEEECFQKQIQQALKQLEESTRTLEEDDYDQYGYYCFLIAYYRKEYLNLNPKDAENCENVKNSYRDHILNKIEEIYNEVLNITSKMKSIDQTNFQEYLNNLQNEIQFIEKEDYQKFGYYKYIIAENKLNYLNLDLKQQKKCEQEKKNFMKYYEQYLSLQYNENLENHHLKAVNIVPNIINQKQILNNQLNQQETAFKQSTSIIKSLEENLSQLQKQEKGNENINISNISSQNFQYANIQNQNQIQSNQPTSKQTTIQQLISSCKTSDISSLSENESNKQQLQLSNQISNKSIHEIARENINKISSQSQKDESVTQKVYLIMGETGVGKSSFVQYLTGDPRAEIGHQGNSHTQNCRAFIKDELNFIDSPGINDTNENKYNILLNIVKYLKQEKYRFQDLFIICVSNKDLNNHLKYLQEISYTYFLYELFGDQIKFRDVEKLVNEYYQSTCLLNWQEAGFHSLQDCYTEKRVEIFKNKDQALNYIQYAQNLHIIVKTCFDKTHKENLKIFNDYQVDFLKQQIWSNKRENCNDLLAYREYIQNQEYHLFNKIKKIIQQWEEVHTWNQGEQIQYLLLIGGSQVGKSSLIEQLKQISGLRGSGEQSKTSLCQIFLVEYNKVKYFFIDTPGFEGTESNQSQYHSLKVISDFLRRNRISEFKVLYMRDADKEVRNGMPAVLNKLFIFIQEMFDQDSSFIDSAYLRELITIQASQTNNQQGFINHQLNSIANKILTIERVQERKHEGLIYMNIFNNKSIEFQSNFYSFDRKLIQINQTDDILQKNTLFEGVNQIEPICVDEKIYTKIKKIINCKLINNLSDFMIAFSKLLQLYQQYNNILDQINSRKQVNQIISEDLNNQRIKIIKDLNNITYIVIGDFQNTQEMKNYIQRQFLYQMQSNNQQNHQNEIKNRILNSIQKHFLKASYTQYLFEAQQNPNNIFLSRKLLYFWSFTHQLSPFLRDDQKHKKILEQLAKIKILQELTVHSHIQSKIIENQYDYTPEQINHQIQVFFSGMNTALGTGAQIFRFATYFSNISEATLQAQKLAKTVNFVSMWEGFILSALSFGIDLWFYSKGYICGNQMFLNTSYNAASFSLSVVALTVPGIGWLAGGIAGAIGLIGYGISAYKYTSFQTFDETLGLVLKTIIDDNHPNQILLYFQKSQFLKQHKITNYSQTQSKDAYEMFRQLEKKNYESGEQNKFLLKLFNQSEYPCRLQDEISKYIVKNIISKHFYSEIEQFQDQDPIKYLKVIQKLLERNEKTINTFYKSFYTKNLLNNIQQNQNELKEILNKKNDQFKKEKNVQRNCLNDDQNFSQALETYQLSLKKFIKHIENTDYNYEEQKEFGNGALRKCDRYPITFQGYCNLVHQKSQYIFKQDTISEISKKNNCFEVKPENNFNSQFFQFQDDNELINSINILITSDKFVTSRYLLKLKGQDKPSLSFMNDTEVIDAEVEYSIDLYQVADKSNNFKDFVEKIKNKTKNEFDINDEIDMRLRNFFQSIVDLKKIFG</sequence>
<dbReference type="Pfam" id="PF01926">
    <property type="entry name" value="MMR_HSR1"/>
    <property type="match status" value="2"/>
</dbReference>
<evidence type="ECO:0000256" key="2">
    <source>
        <dbReference type="SAM" id="Phobius"/>
    </source>
</evidence>
<feature type="transmembrane region" description="Helical" evidence="2">
    <location>
        <begin position="1215"/>
        <end position="1235"/>
    </location>
</feature>
<feature type="transmembrane region" description="Helical" evidence="2">
    <location>
        <begin position="1256"/>
        <end position="1286"/>
    </location>
</feature>
<accession>Q22WI1</accession>
<dbReference type="GeneID" id="7838459"/>
<evidence type="ECO:0000313" key="5">
    <source>
        <dbReference type="Proteomes" id="UP000009168"/>
    </source>
</evidence>
<feature type="coiled-coil region" evidence="1">
    <location>
        <begin position="1433"/>
        <end position="1461"/>
    </location>
</feature>
<dbReference type="HOGENOM" id="CLU_552665_0_0_1"/>
<organism evidence="4 5">
    <name type="scientific">Tetrahymena thermophila (strain SB210)</name>
    <dbReference type="NCBI Taxonomy" id="312017"/>
    <lineage>
        <taxon>Eukaryota</taxon>
        <taxon>Sar</taxon>
        <taxon>Alveolata</taxon>
        <taxon>Ciliophora</taxon>
        <taxon>Intramacronucleata</taxon>
        <taxon>Oligohymenophorea</taxon>
        <taxon>Hymenostomatida</taxon>
        <taxon>Tetrahymenina</taxon>
        <taxon>Tetrahymenidae</taxon>
        <taxon>Tetrahymena</taxon>
    </lineage>
</organism>
<keyword evidence="2" id="KW-0812">Transmembrane</keyword>
<dbReference type="SUPFAM" id="SSF52540">
    <property type="entry name" value="P-loop containing nucleoside triphosphate hydrolases"/>
    <property type="match status" value="2"/>
</dbReference>
<dbReference type="OrthoDB" id="391988at2759"/>
<dbReference type="InParanoid" id="Q22WI1"/>
<dbReference type="RefSeq" id="XP_001009681.2">
    <property type="nucleotide sequence ID" value="XM_001009681.3"/>
</dbReference>
<keyword evidence="2" id="KW-1133">Transmembrane helix</keyword>
<dbReference type="Gene3D" id="3.40.50.300">
    <property type="entry name" value="P-loop containing nucleotide triphosphate hydrolases"/>
    <property type="match status" value="2"/>
</dbReference>
<reference evidence="5" key="1">
    <citation type="journal article" date="2006" name="PLoS Biol.">
        <title>Macronuclear genome sequence of the ciliate Tetrahymena thermophila, a model eukaryote.</title>
        <authorList>
            <person name="Eisen J.A."/>
            <person name="Coyne R.S."/>
            <person name="Wu M."/>
            <person name="Wu D."/>
            <person name="Thiagarajan M."/>
            <person name="Wortman J.R."/>
            <person name="Badger J.H."/>
            <person name="Ren Q."/>
            <person name="Amedeo P."/>
            <person name="Jones K.M."/>
            <person name="Tallon L.J."/>
            <person name="Delcher A.L."/>
            <person name="Salzberg S.L."/>
            <person name="Silva J.C."/>
            <person name="Haas B.J."/>
            <person name="Majoros W.H."/>
            <person name="Farzad M."/>
            <person name="Carlton J.M."/>
            <person name="Smith R.K. Jr."/>
            <person name="Garg J."/>
            <person name="Pearlman R.E."/>
            <person name="Karrer K.M."/>
            <person name="Sun L."/>
            <person name="Manning G."/>
            <person name="Elde N.C."/>
            <person name="Turkewitz A.P."/>
            <person name="Asai D.J."/>
            <person name="Wilkes D.E."/>
            <person name="Wang Y."/>
            <person name="Cai H."/>
            <person name="Collins K."/>
            <person name="Stewart B.A."/>
            <person name="Lee S.R."/>
            <person name="Wilamowska K."/>
            <person name="Weinberg Z."/>
            <person name="Ruzzo W.L."/>
            <person name="Wloga D."/>
            <person name="Gaertig J."/>
            <person name="Frankel J."/>
            <person name="Tsao C.-C."/>
            <person name="Gorovsky M.A."/>
            <person name="Keeling P.J."/>
            <person name="Waller R.F."/>
            <person name="Patron N.J."/>
            <person name="Cherry J.M."/>
            <person name="Stover N.A."/>
            <person name="Krieger C.J."/>
            <person name="del Toro C."/>
            <person name="Ryder H.F."/>
            <person name="Williamson S.C."/>
            <person name="Barbeau R.A."/>
            <person name="Hamilton E.P."/>
            <person name="Orias E."/>
        </authorList>
    </citation>
    <scope>NUCLEOTIDE SEQUENCE [LARGE SCALE GENOMIC DNA]</scope>
    <source>
        <strain evidence="5">SB210</strain>
    </source>
</reference>
<feature type="coiled-coil region" evidence="1">
    <location>
        <begin position="360"/>
        <end position="394"/>
    </location>
</feature>
<evidence type="ECO:0000259" key="3">
    <source>
        <dbReference type="Pfam" id="PF01926"/>
    </source>
</evidence>
<dbReference type="InterPro" id="IPR006073">
    <property type="entry name" value="GTP-bd"/>
</dbReference>
<gene>
    <name evidence="4" type="ORF">TTHERM_00155550</name>
</gene>
<dbReference type="GO" id="GO:0005525">
    <property type="term" value="F:GTP binding"/>
    <property type="evidence" value="ECO:0007669"/>
    <property type="project" value="InterPro"/>
</dbReference>
<dbReference type="Proteomes" id="UP000009168">
    <property type="component" value="Unassembled WGS sequence"/>
</dbReference>
<proteinExistence type="predicted"/>
<feature type="domain" description="G" evidence="3">
    <location>
        <begin position="490"/>
        <end position="589"/>
    </location>
</feature>
<keyword evidence="2" id="KW-0472">Membrane</keyword>
<protein>
    <submittedName>
        <fullName evidence="4">50S ribosome-binding GTPase</fullName>
    </submittedName>
</protein>
<dbReference type="CDD" id="cd00882">
    <property type="entry name" value="Ras_like_GTPase"/>
    <property type="match status" value="2"/>
</dbReference>